<keyword evidence="7" id="KW-0249">Electron transport</keyword>
<dbReference type="InterPro" id="IPR013130">
    <property type="entry name" value="Fe3_Rdtase_TM_dom"/>
</dbReference>
<dbReference type="EMBL" id="BPFH01000006">
    <property type="protein sequence ID" value="GIT96602.1"/>
    <property type="molecule type" value="Genomic_DNA"/>
</dbReference>
<keyword evidence="3 7" id="KW-0812">Transmembrane</keyword>
<evidence type="ECO:0000313" key="9">
    <source>
        <dbReference type="EMBL" id="GIT96602.1"/>
    </source>
</evidence>
<evidence type="ECO:0000256" key="6">
    <source>
        <dbReference type="ARBA" id="ARBA00023136"/>
    </source>
</evidence>
<comment type="similarity">
    <text evidence="7">Belongs to the MsrQ family.</text>
</comment>
<evidence type="ECO:0000259" key="8">
    <source>
        <dbReference type="Pfam" id="PF01794"/>
    </source>
</evidence>
<name>A0ABQ4NQD4_9RHOB</name>
<keyword evidence="7" id="KW-0479">Metal-binding</keyword>
<dbReference type="Pfam" id="PF01794">
    <property type="entry name" value="Ferric_reduct"/>
    <property type="match status" value="1"/>
</dbReference>
<dbReference type="PANTHER" id="PTHR36964:SF1">
    <property type="entry name" value="PROTEIN-METHIONINE-SULFOXIDE REDUCTASE HEME-BINDING SUBUNIT MSRQ"/>
    <property type="match status" value="1"/>
</dbReference>
<keyword evidence="5 7" id="KW-0408">Iron</keyword>
<keyword evidence="2 7" id="KW-0813">Transport</keyword>
<evidence type="ECO:0000256" key="2">
    <source>
        <dbReference type="ARBA" id="ARBA00022448"/>
    </source>
</evidence>
<keyword evidence="7" id="KW-1003">Cell membrane</keyword>
<feature type="domain" description="Ferric oxidoreductase" evidence="8">
    <location>
        <begin position="56"/>
        <end position="168"/>
    </location>
</feature>
<keyword evidence="6 7" id="KW-0472">Membrane</keyword>
<evidence type="ECO:0000256" key="4">
    <source>
        <dbReference type="ARBA" id="ARBA00022989"/>
    </source>
</evidence>
<comment type="subcellular location">
    <subcellularLocation>
        <location evidence="7">Cell membrane</location>
        <topology evidence="7">Multi-pass membrane protein</topology>
    </subcellularLocation>
    <subcellularLocation>
        <location evidence="1">Membrane</location>
        <topology evidence="1">Multi-pass membrane protein</topology>
    </subcellularLocation>
</comment>
<proteinExistence type="inferred from homology"/>
<comment type="cofactor">
    <cofactor evidence="7">
        <name>FMN</name>
        <dbReference type="ChEBI" id="CHEBI:58210"/>
    </cofactor>
    <text evidence="7">Binds 1 FMN per subunit.</text>
</comment>
<feature type="transmembrane region" description="Helical" evidence="7">
    <location>
        <begin position="157"/>
        <end position="174"/>
    </location>
</feature>
<dbReference type="InterPro" id="IPR022837">
    <property type="entry name" value="MsrQ-like"/>
</dbReference>
<evidence type="ECO:0000256" key="7">
    <source>
        <dbReference type="HAMAP-Rule" id="MF_01207"/>
    </source>
</evidence>
<feature type="transmembrane region" description="Helical" evidence="7">
    <location>
        <begin position="180"/>
        <end position="200"/>
    </location>
</feature>
<feature type="transmembrane region" description="Helical" evidence="7">
    <location>
        <begin position="87"/>
        <end position="105"/>
    </location>
</feature>
<dbReference type="RefSeq" id="WP_220750090.1">
    <property type="nucleotide sequence ID" value="NZ_BPFH01000006.1"/>
</dbReference>
<keyword evidence="7" id="KW-0349">Heme</keyword>
<evidence type="ECO:0000256" key="1">
    <source>
        <dbReference type="ARBA" id="ARBA00004141"/>
    </source>
</evidence>
<gene>
    <name evidence="7 9" type="primary">msrQ</name>
    <name evidence="9" type="ORF">JANAI62_32250</name>
</gene>
<comment type="caution">
    <text evidence="9">The sequence shown here is derived from an EMBL/GenBank/DDBJ whole genome shotgun (WGS) entry which is preliminary data.</text>
</comment>
<reference evidence="9 10" key="1">
    <citation type="submission" date="2021-05" db="EMBL/GenBank/DDBJ databases">
        <title>Bacteria Genome sequencing.</title>
        <authorList>
            <person name="Takabe Y."/>
            <person name="Nakajima Y."/>
            <person name="Suzuki S."/>
            <person name="Shiozaki T."/>
        </authorList>
    </citation>
    <scope>NUCLEOTIDE SEQUENCE [LARGE SCALE GENOMIC DNA]</scope>
    <source>
        <strain evidence="9 10">AI_62</strain>
    </source>
</reference>
<dbReference type="PANTHER" id="PTHR36964">
    <property type="entry name" value="PROTEIN-METHIONINE-SULFOXIDE REDUCTASE HEME-BINDING SUBUNIT MSRQ"/>
    <property type="match status" value="1"/>
</dbReference>
<accession>A0ABQ4NQD4</accession>
<dbReference type="Proteomes" id="UP000786693">
    <property type="component" value="Unassembled WGS sequence"/>
</dbReference>
<keyword evidence="7" id="KW-0288">FMN</keyword>
<organism evidence="9 10">
    <name type="scientific">Jannaschia pagri</name>
    <dbReference type="NCBI Taxonomy" id="2829797"/>
    <lineage>
        <taxon>Bacteria</taxon>
        <taxon>Pseudomonadati</taxon>
        <taxon>Pseudomonadota</taxon>
        <taxon>Alphaproteobacteria</taxon>
        <taxon>Rhodobacterales</taxon>
        <taxon>Roseobacteraceae</taxon>
        <taxon>Jannaschia</taxon>
    </lineage>
</organism>
<evidence type="ECO:0000256" key="5">
    <source>
        <dbReference type="ARBA" id="ARBA00023004"/>
    </source>
</evidence>
<dbReference type="NCBIfam" id="NF003833">
    <property type="entry name" value="PRK05419.1-5"/>
    <property type="match status" value="1"/>
</dbReference>
<keyword evidence="7" id="KW-0285">Flavoprotein</keyword>
<protein>
    <recommendedName>
        <fullName evidence="7">Protein-methionine-sulfoxide reductase heme-binding subunit MsrQ</fullName>
    </recommendedName>
    <alternativeName>
        <fullName evidence="7">Flavocytochrome MsrQ</fullName>
    </alternativeName>
</protein>
<feature type="transmembrane region" description="Helical" evidence="7">
    <location>
        <begin position="125"/>
        <end position="145"/>
    </location>
</feature>
<feature type="transmembrane region" description="Helical" evidence="7">
    <location>
        <begin position="55"/>
        <end position="75"/>
    </location>
</feature>
<keyword evidence="4 7" id="KW-1133">Transmembrane helix</keyword>
<evidence type="ECO:0000256" key="3">
    <source>
        <dbReference type="ARBA" id="ARBA00022692"/>
    </source>
</evidence>
<keyword evidence="10" id="KW-1185">Reference proteome</keyword>
<dbReference type="HAMAP" id="MF_01207">
    <property type="entry name" value="MsrQ"/>
    <property type="match status" value="1"/>
</dbReference>
<comment type="function">
    <text evidence="7">Part of the MsrPQ system that repairs oxidized periplasmic proteins containing methionine sulfoxide residues (Met-O), using respiratory chain electrons. Thus protects these proteins from oxidative-stress damage caused by reactive species of oxygen and chlorine generated by the host defense mechanisms. MsrPQ is essential for the maintenance of envelope integrity under bleach stress, rescuing a wide series of structurally unrelated periplasmic proteins from methionine oxidation. MsrQ provides electrons for reduction to the reductase catalytic subunit MsrP, using the quinone pool of the respiratory chain.</text>
</comment>
<comment type="cofactor">
    <cofactor evidence="7">
        <name>heme b</name>
        <dbReference type="ChEBI" id="CHEBI:60344"/>
    </cofactor>
    <text evidence="7">Binds 1 heme b (iron(II)-protoporphyrin IX) group per subunit.</text>
</comment>
<feature type="transmembrane region" description="Helical" evidence="7">
    <location>
        <begin position="21"/>
        <end position="43"/>
    </location>
</feature>
<evidence type="ECO:0000313" key="10">
    <source>
        <dbReference type="Proteomes" id="UP000786693"/>
    </source>
</evidence>
<comment type="subunit">
    <text evidence="7">Heterodimer of a catalytic subunit (MsrP) and a heme-binding subunit (MsrQ).</text>
</comment>
<sequence length="204" mass="23028">METVATLRPRLSAMVRQVPVWPVYVLGLVPAAWLVFATLTGRLGFDPVRTLEHDLGLLSLRFLLASLCVTPLMRLTRVNLIKFRKPLGLLAFVYVALHFSVWLGLDLQLRWDLIGAEIVKRPYLTIGFAAFVMLIPLAATSWRGAIRRLGAQTWGRLHRLVYPAALLGAVHFVMQEKVWSVESLIYLGIAVGLVASRLMWVRTW</sequence>